<feature type="transmembrane region" description="Helical" evidence="9">
    <location>
        <begin position="253"/>
        <end position="275"/>
    </location>
</feature>
<keyword evidence="12" id="KW-1185">Reference proteome</keyword>
<dbReference type="PANTHER" id="PTHR24421">
    <property type="entry name" value="NITRATE/NITRITE SENSOR PROTEIN NARX-RELATED"/>
    <property type="match status" value="1"/>
</dbReference>
<keyword evidence="3" id="KW-0808">Transferase</keyword>
<dbReference type="SUPFAM" id="SSF49785">
    <property type="entry name" value="Galactose-binding domain-like"/>
    <property type="match status" value="1"/>
</dbReference>
<proteinExistence type="predicted"/>
<name>A0A6B3SMZ1_9BURK</name>
<feature type="transmembrane region" description="Helical" evidence="9">
    <location>
        <begin position="373"/>
        <end position="391"/>
    </location>
</feature>
<dbReference type="CDD" id="cd16917">
    <property type="entry name" value="HATPase_UhpB-NarQ-NarX-like"/>
    <property type="match status" value="1"/>
</dbReference>
<feature type="transmembrane region" description="Helical" evidence="9">
    <location>
        <begin position="342"/>
        <end position="361"/>
    </location>
</feature>
<dbReference type="SUPFAM" id="SSF55874">
    <property type="entry name" value="ATPase domain of HSP90 chaperone/DNA topoisomerase II/histidine kinase"/>
    <property type="match status" value="1"/>
</dbReference>
<evidence type="ECO:0000256" key="7">
    <source>
        <dbReference type="ARBA" id="ARBA00023012"/>
    </source>
</evidence>
<keyword evidence="6 9" id="KW-1133">Transmembrane helix</keyword>
<feature type="transmembrane region" description="Helical" evidence="9">
    <location>
        <begin position="313"/>
        <end position="335"/>
    </location>
</feature>
<dbReference type="Gene3D" id="3.30.565.10">
    <property type="entry name" value="Histidine kinase-like ATPase, C-terminal domain"/>
    <property type="match status" value="1"/>
</dbReference>
<keyword evidence="8 9" id="KW-0472">Membrane</keyword>
<dbReference type="EMBL" id="JAAIVB010000046">
    <property type="protein sequence ID" value="NEX62250.1"/>
    <property type="molecule type" value="Genomic_DNA"/>
</dbReference>
<evidence type="ECO:0000313" key="12">
    <source>
        <dbReference type="Proteomes" id="UP000482155"/>
    </source>
</evidence>
<keyword evidence="2" id="KW-1003">Cell membrane</keyword>
<gene>
    <name evidence="11" type="ORF">G3574_14270</name>
</gene>
<dbReference type="AlphaFoldDB" id="A0A6B3SMZ1"/>
<keyword evidence="5" id="KW-0418">Kinase</keyword>
<evidence type="ECO:0000256" key="6">
    <source>
        <dbReference type="ARBA" id="ARBA00022989"/>
    </source>
</evidence>
<reference evidence="11 12" key="1">
    <citation type="submission" date="2020-02" db="EMBL/GenBank/DDBJ databases">
        <authorList>
            <person name="Kim M.K."/>
        </authorList>
    </citation>
    <scope>NUCLEOTIDE SEQUENCE [LARGE SCALE GENOMIC DNA]</scope>
    <source>
        <strain evidence="11 12">17J57-3</strain>
    </source>
</reference>
<dbReference type="InterPro" id="IPR050482">
    <property type="entry name" value="Sensor_HK_TwoCompSys"/>
</dbReference>
<evidence type="ECO:0000256" key="3">
    <source>
        <dbReference type="ARBA" id="ARBA00022679"/>
    </source>
</evidence>
<dbReference type="GO" id="GO:0005886">
    <property type="term" value="C:plasma membrane"/>
    <property type="evidence" value="ECO:0007669"/>
    <property type="project" value="UniProtKB-SubCell"/>
</dbReference>
<evidence type="ECO:0000313" key="11">
    <source>
        <dbReference type="EMBL" id="NEX62250.1"/>
    </source>
</evidence>
<accession>A0A6B3SMZ1</accession>
<dbReference type="Pfam" id="PF02518">
    <property type="entry name" value="HATPase_c"/>
    <property type="match status" value="1"/>
</dbReference>
<feature type="domain" description="Histidine kinase/HSP90-like ATPase" evidence="10">
    <location>
        <begin position="534"/>
        <end position="625"/>
    </location>
</feature>
<organism evidence="11 12">
    <name type="scientific">Noviherbaspirillum galbum</name>
    <dbReference type="NCBI Taxonomy" id="2709383"/>
    <lineage>
        <taxon>Bacteria</taxon>
        <taxon>Pseudomonadati</taxon>
        <taxon>Pseudomonadota</taxon>
        <taxon>Betaproteobacteria</taxon>
        <taxon>Burkholderiales</taxon>
        <taxon>Oxalobacteraceae</taxon>
        <taxon>Noviherbaspirillum</taxon>
    </lineage>
</organism>
<keyword evidence="4 9" id="KW-0812">Transmembrane</keyword>
<dbReference type="GO" id="GO:0016301">
    <property type="term" value="F:kinase activity"/>
    <property type="evidence" value="ECO:0007669"/>
    <property type="project" value="UniProtKB-KW"/>
</dbReference>
<sequence length="635" mass="69618">MAARSLAALPSRLTAMPVILLLIALLVALCAVVPSGLAAPAGKVQAVTEVREAFYAVSDSASIPAADAGWRKTALPHREPRAGDHLLTPYWYRFSIDTGEKTDDTWLYFPKLRSGGAVFVNGVKIQQVRSADATHQVRWFRPFLFYVPPSALHAGTNEIAVNFAIREPLTSFGEVYAGPGALLSVRFDQALFWEQTSNKIAAVGCMLASLFVLALWIRRRQETLYGMFGLCLLFWGVRTFIFRLPVVPVDCWLAWRCAYYLTTNGFIVFITIFLLRFSRSESRHVTRILLTAWLGSLLAFAVIGASLRPAMDSIGTLFYLPFTCYAVARLILHAIRTRMPSAIAMVASIGVALLLALHDFAVQHGKLGFSETYLLHLGIPLYLLVMGVVLLDRFIDSLNDIETMNATLSQRVAERERELLASLEEVRRMEDAQSRADERQRIMQDIHDGVGSQLLTTLMLVKRGGMETGSVADMLQACLDDMRLTIDSLASSTPDFAAALGNLRLRMQGRLQALGIALDWPHVDFPAWFCPPPSTTIKLLRILQEALANVLKHAEASAVQVGFDFSDEALVMRVRDNGRGMPGAVSPAGHGMRNMRSRAGSIGATLDVVTGSEGTEVAVRVPRSNHVSAAASSAA</sequence>
<dbReference type="RefSeq" id="WP_163964301.1">
    <property type="nucleotide sequence ID" value="NZ_JAAIVB010000046.1"/>
</dbReference>
<dbReference type="GO" id="GO:0000160">
    <property type="term" value="P:phosphorelay signal transduction system"/>
    <property type="evidence" value="ECO:0007669"/>
    <property type="project" value="UniProtKB-KW"/>
</dbReference>
<dbReference type="InterPro" id="IPR003594">
    <property type="entry name" value="HATPase_dom"/>
</dbReference>
<evidence type="ECO:0000259" key="10">
    <source>
        <dbReference type="SMART" id="SM00387"/>
    </source>
</evidence>
<comment type="subcellular location">
    <subcellularLocation>
        <location evidence="1">Cell membrane</location>
        <topology evidence="1">Multi-pass membrane protein</topology>
    </subcellularLocation>
</comment>
<dbReference type="SMART" id="SM00387">
    <property type="entry name" value="HATPase_c"/>
    <property type="match status" value="1"/>
</dbReference>
<dbReference type="InterPro" id="IPR011623">
    <property type="entry name" value="7TMR_DISM_rcpt_extracell_dom1"/>
</dbReference>
<keyword evidence="7" id="KW-0902">Two-component regulatory system</keyword>
<evidence type="ECO:0000256" key="1">
    <source>
        <dbReference type="ARBA" id="ARBA00004651"/>
    </source>
</evidence>
<evidence type="ECO:0000256" key="2">
    <source>
        <dbReference type="ARBA" id="ARBA00022475"/>
    </source>
</evidence>
<evidence type="ECO:0000256" key="9">
    <source>
        <dbReference type="SAM" id="Phobius"/>
    </source>
</evidence>
<feature type="transmembrane region" description="Helical" evidence="9">
    <location>
        <begin position="200"/>
        <end position="217"/>
    </location>
</feature>
<evidence type="ECO:0000256" key="5">
    <source>
        <dbReference type="ARBA" id="ARBA00022777"/>
    </source>
</evidence>
<evidence type="ECO:0000256" key="8">
    <source>
        <dbReference type="ARBA" id="ARBA00023136"/>
    </source>
</evidence>
<dbReference type="PANTHER" id="PTHR24421:SF37">
    <property type="entry name" value="SENSOR HISTIDINE KINASE NARS"/>
    <property type="match status" value="1"/>
</dbReference>
<dbReference type="InterPro" id="IPR008979">
    <property type="entry name" value="Galactose-bd-like_sf"/>
</dbReference>
<comment type="caution">
    <text evidence="11">The sequence shown here is derived from an EMBL/GenBank/DDBJ whole genome shotgun (WGS) entry which is preliminary data.</text>
</comment>
<dbReference type="Gene3D" id="2.60.120.260">
    <property type="entry name" value="Galactose-binding domain-like"/>
    <property type="match status" value="1"/>
</dbReference>
<dbReference type="Gene3D" id="1.20.5.1930">
    <property type="match status" value="1"/>
</dbReference>
<dbReference type="Proteomes" id="UP000482155">
    <property type="component" value="Unassembled WGS sequence"/>
</dbReference>
<evidence type="ECO:0000256" key="4">
    <source>
        <dbReference type="ARBA" id="ARBA00022692"/>
    </source>
</evidence>
<feature type="transmembrane region" description="Helical" evidence="9">
    <location>
        <begin position="287"/>
        <end position="307"/>
    </location>
</feature>
<dbReference type="InterPro" id="IPR036890">
    <property type="entry name" value="HATPase_C_sf"/>
</dbReference>
<dbReference type="Pfam" id="PF07695">
    <property type="entry name" value="7TMR-DISM_7TM"/>
    <property type="match status" value="1"/>
</dbReference>
<feature type="transmembrane region" description="Helical" evidence="9">
    <location>
        <begin position="224"/>
        <end position="241"/>
    </location>
</feature>
<protein>
    <recommendedName>
        <fullName evidence="10">Histidine kinase/HSP90-like ATPase domain-containing protein</fullName>
    </recommendedName>
</protein>